<evidence type="ECO:0000256" key="3">
    <source>
        <dbReference type="ARBA" id="ARBA00023157"/>
    </source>
</evidence>
<dbReference type="InterPro" id="IPR036179">
    <property type="entry name" value="Ig-like_dom_sf"/>
</dbReference>
<dbReference type="SUPFAM" id="SSF48726">
    <property type="entry name" value="Immunoglobulin"/>
    <property type="match status" value="1"/>
</dbReference>
<dbReference type="CDD" id="cd00096">
    <property type="entry name" value="Ig"/>
    <property type="match status" value="1"/>
</dbReference>
<dbReference type="PANTHER" id="PTHR11640:SF31">
    <property type="entry name" value="IRREGULAR CHIASM C-ROUGHEST PROTEIN-RELATED"/>
    <property type="match status" value="1"/>
</dbReference>
<evidence type="ECO:0000256" key="1">
    <source>
        <dbReference type="ARBA" id="ARBA00004479"/>
    </source>
</evidence>
<feature type="transmembrane region" description="Helical" evidence="7">
    <location>
        <begin position="369"/>
        <end position="394"/>
    </location>
</feature>
<keyword evidence="10" id="KW-1185">Reference proteome</keyword>
<feature type="domain" description="Ig-like" evidence="8">
    <location>
        <begin position="144"/>
        <end position="234"/>
    </location>
</feature>
<sequence length="504" mass="54368">MTVVSSSNTKYKTGVCDVTVPFPDTSATYSYTMMVTPGRVDVVASFEGSNSFQIRRPGSTPSHTCPQYVAETQGVSCTCSATDLGQPAGVVRWVGSPGNQLSLSNVNRTQNGTPFVCEVMWNGVQVQSMVYTVQVAYEATIWSFDVNSVTSDSLTVNTSDTVTLTCRGVGRPSPEMTLSSATQDTIGHIPQGTPSLQDKVTEVTGSVTAQCRDTGIYTCEASNGVGEKQTRRVTVFVRCKPEVLDNRPGDGGRMEIPSLNFTTKAVRLNFHFAAYPTPQLSDIKFFPQRPNATSVAKPVKGNTIQVACSRHPVDLFNVTCAVTVNDITSSDAGFYQAVIGNSLGDVKVLFQVTVNAIMKSPGGEQDSSLGVGAAVGVAVAVMVVIVVVFFVWLWRRHWVLPCAAATEREADVRLESRNVEPQQGIEHHGQGQSDDYEIQDIEGTTPSEYASLKIDDVGLRSVYSKITPTSTSTRTTVTADTGQVYENTDMSSRSPYVNASDYKR</sequence>
<accession>A0AAN9BIC6</accession>
<evidence type="ECO:0000259" key="8">
    <source>
        <dbReference type="PROSITE" id="PS50835"/>
    </source>
</evidence>
<dbReference type="GO" id="GO:0050839">
    <property type="term" value="F:cell adhesion molecule binding"/>
    <property type="evidence" value="ECO:0007669"/>
    <property type="project" value="TreeGrafter"/>
</dbReference>
<comment type="caution">
    <text evidence="9">The sequence shown here is derived from an EMBL/GenBank/DDBJ whole genome shotgun (WGS) entry which is preliminary data.</text>
</comment>
<dbReference type="InterPro" id="IPR013783">
    <property type="entry name" value="Ig-like_fold"/>
</dbReference>
<evidence type="ECO:0000256" key="7">
    <source>
        <dbReference type="SAM" id="Phobius"/>
    </source>
</evidence>
<evidence type="ECO:0000256" key="4">
    <source>
        <dbReference type="ARBA" id="ARBA00023180"/>
    </source>
</evidence>
<dbReference type="EMBL" id="JBAMIC010000007">
    <property type="protein sequence ID" value="KAK7105504.1"/>
    <property type="molecule type" value="Genomic_DNA"/>
</dbReference>
<proteinExistence type="predicted"/>
<keyword evidence="4" id="KW-0325">Glycoprotein</keyword>
<dbReference type="PANTHER" id="PTHR11640">
    <property type="entry name" value="NEPHRIN"/>
    <property type="match status" value="1"/>
</dbReference>
<dbReference type="SMART" id="SM00409">
    <property type="entry name" value="IG"/>
    <property type="match status" value="3"/>
</dbReference>
<dbReference type="Proteomes" id="UP001374579">
    <property type="component" value="Unassembled WGS sequence"/>
</dbReference>
<dbReference type="GO" id="GO:0005886">
    <property type="term" value="C:plasma membrane"/>
    <property type="evidence" value="ECO:0007669"/>
    <property type="project" value="TreeGrafter"/>
</dbReference>
<comment type="subcellular location">
    <subcellularLocation>
        <location evidence="1">Membrane</location>
        <topology evidence="1">Single-pass type I membrane protein</topology>
    </subcellularLocation>
</comment>
<evidence type="ECO:0000313" key="10">
    <source>
        <dbReference type="Proteomes" id="UP001374579"/>
    </source>
</evidence>
<dbReference type="InterPro" id="IPR003599">
    <property type="entry name" value="Ig_sub"/>
</dbReference>
<reference evidence="9 10" key="1">
    <citation type="submission" date="2024-02" db="EMBL/GenBank/DDBJ databases">
        <title>Chromosome-scale genome assembly of the rough periwinkle Littorina saxatilis.</title>
        <authorList>
            <person name="De Jode A."/>
            <person name="Faria R."/>
            <person name="Formenti G."/>
            <person name="Sims Y."/>
            <person name="Smith T.P."/>
            <person name="Tracey A."/>
            <person name="Wood J.M.D."/>
            <person name="Zagrodzka Z.B."/>
            <person name="Johannesson K."/>
            <person name="Butlin R.K."/>
            <person name="Leder E.H."/>
        </authorList>
    </citation>
    <scope>NUCLEOTIDE SEQUENCE [LARGE SCALE GENOMIC DNA]</scope>
    <source>
        <strain evidence="9">Snail1</strain>
        <tissue evidence="9">Muscle</tissue>
    </source>
</reference>
<evidence type="ECO:0000313" key="9">
    <source>
        <dbReference type="EMBL" id="KAK7105504.1"/>
    </source>
</evidence>
<keyword evidence="7" id="KW-1133">Transmembrane helix</keyword>
<evidence type="ECO:0000256" key="6">
    <source>
        <dbReference type="SAM" id="MobiDB-lite"/>
    </source>
</evidence>
<evidence type="ECO:0000256" key="2">
    <source>
        <dbReference type="ARBA" id="ARBA00023136"/>
    </source>
</evidence>
<dbReference type="GO" id="GO:0005911">
    <property type="term" value="C:cell-cell junction"/>
    <property type="evidence" value="ECO:0007669"/>
    <property type="project" value="TreeGrafter"/>
</dbReference>
<feature type="region of interest" description="Disordered" evidence="6">
    <location>
        <begin position="416"/>
        <end position="436"/>
    </location>
</feature>
<dbReference type="InterPro" id="IPR007110">
    <property type="entry name" value="Ig-like_dom"/>
</dbReference>
<keyword evidence="2 7" id="KW-0472">Membrane</keyword>
<name>A0AAN9BIC6_9CAEN</name>
<feature type="region of interest" description="Disordered" evidence="6">
    <location>
        <begin position="469"/>
        <end position="504"/>
    </location>
</feature>
<evidence type="ECO:0000256" key="5">
    <source>
        <dbReference type="ARBA" id="ARBA00023319"/>
    </source>
</evidence>
<dbReference type="InterPro" id="IPR051275">
    <property type="entry name" value="Cell_adhesion_signaling"/>
</dbReference>
<dbReference type="PROSITE" id="PS50835">
    <property type="entry name" value="IG_LIKE"/>
    <property type="match status" value="1"/>
</dbReference>
<dbReference type="Gene3D" id="2.60.40.10">
    <property type="entry name" value="Immunoglobulins"/>
    <property type="match status" value="1"/>
</dbReference>
<gene>
    <name evidence="9" type="ORF">V1264_016870</name>
</gene>
<keyword evidence="7" id="KW-0812">Transmembrane</keyword>
<keyword evidence="5" id="KW-0393">Immunoglobulin domain</keyword>
<protein>
    <recommendedName>
        <fullName evidence="8">Ig-like domain-containing protein</fullName>
    </recommendedName>
</protein>
<feature type="compositionally biased region" description="Low complexity" evidence="6">
    <location>
        <begin position="469"/>
        <end position="481"/>
    </location>
</feature>
<dbReference type="GO" id="GO:0098609">
    <property type="term" value="P:cell-cell adhesion"/>
    <property type="evidence" value="ECO:0007669"/>
    <property type="project" value="TreeGrafter"/>
</dbReference>
<dbReference type="AlphaFoldDB" id="A0AAN9BIC6"/>
<dbReference type="Pfam" id="PF13895">
    <property type="entry name" value="Ig_2"/>
    <property type="match status" value="1"/>
</dbReference>
<organism evidence="9 10">
    <name type="scientific">Littorina saxatilis</name>
    <dbReference type="NCBI Taxonomy" id="31220"/>
    <lineage>
        <taxon>Eukaryota</taxon>
        <taxon>Metazoa</taxon>
        <taxon>Spiralia</taxon>
        <taxon>Lophotrochozoa</taxon>
        <taxon>Mollusca</taxon>
        <taxon>Gastropoda</taxon>
        <taxon>Caenogastropoda</taxon>
        <taxon>Littorinimorpha</taxon>
        <taxon>Littorinoidea</taxon>
        <taxon>Littorinidae</taxon>
        <taxon>Littorina</taxon>
    </lineage>
</organism>
<feature type="compositionally biased region" description="Polar residues" evidence="6">
    <location>
        <begin position="484"/>
        <end position="497"/>
    </location>
</feature>
<keyword evidence="3" id="KW-1015">Disulfide bond</keyword>